<accession>A0A4P8IDX3</accession>
<dbReference type="EC" id="1.1.1.205" evidence="4"/>
<dbReference type="GO" id="GO:0003938">
    <property type="term" value="F:IMP dehydrogenase activity"/>
    <property type="evidence" value="ECO:0007669"/>
    <property type="project" value="UniProtKB-EC"/>
</dbReference>
<keyword evidence="1 2" id="KW-0129">CBS domain</keyword>
<sequence length="159" mass="18715">MCKVKTKENGSEVSMNILFFLTPKENVSYLPEDYTLRQALEKMKYHGYSAVPVLTLDGRYVGTVTEGDLLWAMMDEARFDLEKAELIFLRDMERRRDNRPVTVNTDMDDLVDVIKDQNFVPVIDDEQRFIGIVTRKDVIEFYYREYQKAEQKEEHNGTV</sequence>
<evidence type="ECO:0000313" key="5">
    <source>
        <dbReference type="Proteomes" id="UP000298653"/>
    </source>
</evidence>
<dbReference type="SUPFAM" id="SSF54631">
    <property type="entry name" value="CBS-domain pair"/>
    <property type="match status" value="1"/>
</dbReference>
<dbReference type="EMBL" id="CP040058">
    <property type="protein sequence ID" value="QCP36042.1"/>
    <property type="molecule type" value="Genomic_DNA"/>
</dbReference>
<evidence type="ECO:0000313" key="4">
    <source>
        <dbReference type="EMBL" id="QCP36042.1"/>
    </source>
</evidence>
<feature type="domain" description="CBS" evidence="3">
    <location>
        <begin position="92"/>
        <end position="150"/>
    </location>
</feature>
<organism evidence="4 5">
    <name type="scientific">Anaerostipes rhamnosivorans</name>
    <dbReference type="NCBI Taxonomy" id="1229621"/>
    <lineage>
        <taxon>Bacteria</taxon>
        <taxon>Bacillati</taxon>
        <taxon>Bacillota</taxon>
        <taxon>Clostridia</taxon>
        <taxon>Lachnospirales</taxon>
        <taxon>Lachnospiraceae</taxon>
        <taxon>Anaerostipes</taxon>
    </lineage>
</organism>
<dbReference type="PROSITE" id="PS51371">
    <property type="entry name" value="CBS"/>
    <property type="match status" value="2"/>
</dbReference>
<gene>
    <name evidence="4" type="ORF">AR1Y2_2588</name>
</gene>
<dbReference type="Proteomes" id="UP000298653">
    <property type="component" value="Chromosome"/>
</dbReference>
<keyword evidence="5" id="KW-1185">Reference proteome</keyword>
<dbReference type="CDD" id="cd09834">
    <property type="entry name" value="CBS_pair_bac"/>
    <property type="match status" value="1"/>
</dbReference>
<evidence type="ECO:0000256" key="2">
    <source>
        <dbReference type="PROSITE-ProRule" id="PRU00703"/>
    </source>
</evidence>
<dbReference type="InterPro" id="IPR000644">
    <property type="entry name" value="CBS_dom"/>
</dbReference>
<dbReference type="Pfam" id="PF00571">
    <property type="entry name" value="CBS"/>
    <property type="match status" value="2"/>
</dbReference>
<proteinExistence type="predicted"/>
<dbReference type="PANTHER" id="PTHR43080:SF26">
    <property type="entry name" value="REGULATORY PROTEIN"/>
    <property type="match status" value="1"/>
</dbReference>
<name>A0A4P8IDX3_9FIRM</name>
<dbReference type="PANTHER" id="PTHR43080">
    <property type="entry name" value="CBS DOMAIN-CONTAINING PROTEIN CBSX3, MITOCHONDRIAL"/>
    <property type="match status" value="1"/>
</dbReference>
<reference evidence="4 5" key="1">
    <citation type="submission" date="2019-05" db="EMBL/GenBank/DDBJ databases">
        <title>Complete genome sequencing of Anaerostipes rhamnosivorans.</title>
        <authorList>
            <person name="Bui T.P.N."/>
            <person name="de Vos W.M."/>
        </authorList>
    </citation>
    <scope>NUCLEOTIDE SEQUENCE [LARGE SCALE GENOMIC DNA]</scope>
    <source>
        <strain evidence="4 5">1y2</strain>
    </source>
</reference>
<keyword evidence="4" id="KW-0560">Oxidoreductase</keyword>
<dbReference type="SMART" id="SM00116">
    <property type="entry name" value="CBS"/>
    <property type="match status" value="2"/>
</dbReference>
<dbReference type="KEGG" id="arf:AR1Y2_2588"/>
<dbReference type="InterPro" id="IPR046342">
    <property type="entry name" value="CBS_dom_sf"/>
</dbReference>
<feature type="domain" description="CBS" evidence="3">
    <location>
        <begin position="21"/>
        <end position="81"/>
    </location>
</feature>
<dbReference type="Gene3D" id="3.10.580.10">
    <property type="entry name" value="CBS-domain"/>
    <property type="match status" value="1"/>
</dbReference>
<dbReference type="InterPro" id="IPR051257">
    <property type="entry name" value="Diverse_CBS-Domain"/>
</dbReference>
<evidence type="ECO:0000256" key="1">
    <source>
        <dbReference type="ARBA" id="ARBA00023122"/>
    </source>
</evidence>
<evidence type="ECO:0000259" key="3">
    <source>
        <dbReference type="PROSITE" id="PS51371"/>
    </source>
</evidence>
<dbReference type="AlphaFoldDB" id="A0A4P8IDX3"/>
<protein>
    <submittedName>
        <fullName evidence="4">Inosine-5'-monophosphate dehydrogenase</fullName>
        <ecNumber evidence="4">1.1.1.205</ecNumber>
    </submittedName>
</protein>